<feature type="compositionally biased region" description="Basic and acidic residues" evidence="1">
    <location>
        <begin position="89"/>
        <end position="99"/>
    </location>
</feature>
<evidence type="ECO:0000313" key="3">
    <source>
        <dbReference type="Proteomes" id="UP000054565"/>
    </source>
</evidence>
<name>A0A0J6YP14_COCIT</name>
<proteinExistence type="predicted"/>
<accession>A0A0J6YP14</accession>
<feature type="region of interest" description="Disordered" evidence="1">
    <location>
        <begin position="89"/>
        <end position="108"/>
    </location>
</feature>
<organism evidence="2 3">
    <name type="scientific">Coccidioides immitis RMSCC 2394</name>
    <dbReference type="NCBI Taxonomy" id="404692"/>
    <lineage>
        <taxon>Eukaryota</taxon>
        <taxon>Fungi</taxon>
        <taxon>Dikarya</taxon>
        <taxon>Ascomycota</taxon>
        <taxon>Pezizomycotina</taxon>
        <taxon>Eurotiomycetes</taxon>
        <taxon>Eurotiomycetidae</taxon>
        <taxon>Onygenales</taxon>
        <taxon>Onygenaceae</taxon>
        <taxon>Coccidioides</taxon>
    </lineage>
</organism>
<feature type="region of interest" description="Disordered" evidence="1">
    <location>
        <begin position="1"/>
        <end position="24"/>
    </location>
</feature>
<sequence length="108" mass="11510">MTNQYARGGALGHLSASPLEQRTEQPPCLWSTQFVVDTLVEGGQFNRDSDQSVSLAPVNPTTKIKPSPNFNDSEPIGCSSVKPRADRVCLDGVGKRPPEDGSGPNTVT</sequence>
<reference evidence="3" key="1">
    <citation type="journal article" date="2010" name="Genome Res.">
        <title>Population genomic sequencing of Coccidioides fungi reveals recent hybridization and transposon control.</title>
        <authorList>
            <person name="Neafsey D.E."/>
            <person name="Barker B.M."/>
            <person name="Sharpton T.J."/>
            <person name="Stajich J.E."/>
            <person name="Park D.J."/>
            <person name="Whiston E."/>
            <person name="Hung C.-Y."/>
            <person name="McMahan C."/>
            <person name="White J."/>
            <person name="Sykes S."/>
            <person name="Heiman D."/>
            <person name="Young S."/>
            <person name="Zeng Q."/>
            <person name="Abouelleil A."/>
            <person name="Aftuck L."/>
            <person name="Bessette D."/>
            <person name="Brown A."/>
            <person name="FitzGerald M."/>
            <person name="Lui A."/>
            <person name="Macdonald J.P."/>
            <person name="Priest M."/>
            <person name="Orbach M.J."/>
            <person name="Galgiani J.N."/>
            <person name="Kirkland T.N."/>
            <person name="Cole G.T."/>
            <person name="Birren B.W."/>
            <person name="Henn M.R."/>
            <person name="Taylor J.W."/>
            <person name="Rounsley S.D."/>
        </authorList>
    </citation>
    <scope>NUCLEOTIDE SEQUENCE [LARGE SCALE GENOMIC DNA]</scope>
    <source>
        <strain evidence="3">RMSCC 2394</strain>
    </source>
</reference>
<dbReference type="Proteomes" id="UP000054565">
    <property type="component" value="Unassembled WGS sequence"/>
</dbReference>
<dbReference type="AlphaFoldDB" id="A0A0J6YP14"/>
<gene>
    <name evidence="2" type="ORF">CIRG_09615</name>
</gene>
<dbReference type="EMBL" id="DS028099">
    <property type="protein sequence ID" value="KMP09445.1"/>
    <property type="molecule type" value="Genomic_DNA"/>
</dbReference>
<feature type="compositionally biased region" description="Polar residues" evidence="1">
    <location>
        <begin position="51"/>
        <end position="72"/>
    </location>
</feature>
<feature type="region of interest" description="Disordered" evidence="1">
    <location>
        <begin position="45"/>
        <end position="81"/>
    </location>
</feature>
<protein>
    <submittedName>
        <fullName evidence="2">Uncharacterized protein</fullName>
    </submittedName>
</protein>
<evidence type="ECO:0000256" key="1">
    <source>
        <dbReference type="SAM" id="MobiDB-lite"/>
    </source>
</evidence>
<evidence type="ECO:0000313" key="2">
    <source>
        <dbReference type="EMBL" id="KMP09445.1"/>
    </source>
</evidence>